<feature type="compositionally biased region" description="Basic and acidic residues" evidence="1">
    <location>
        <begin position="41"/>
        <end position="59"/>
    </location>
</feature>
<sequence>MRRARPGDVPRGNGVVPHIRRTAGETTRRAAGETFRTAGETARRTAGEAVRRAAGEERALTAVDAGADFDGDPAEPRGPAVPGPVGLGTSGLRGTGFRTAGQGTGRGGTADGPRAAPRPDTGPRDVTDVTEAIGDNRTPSKLWHITLSVSGAEAPLTEVRRGLEQLAHDHPFLLTSRYANDHAEIRYWEEAQDLHDAAAVALRLWGEHRSTAKLPPWKIVGLEVIDRQTYHQRIAEGYGPPPATPVGVHPF</sequence>
<keyword evidence="3" id="KW-1185">Reference proteome</keyword>
<comment type="caution">
    <text evidence="2">The sequence shown here is derived from an EMBL/GenBank/DDBJ whole genome shotgun (WGS) entry which is preliminary data.</text>
</comment>
<protein>
    <recommendedName>
        <fullName evidence="4">2'-5' RNA ligase family protein</fullName>
    </recommendedName>
</protein>
<name>A0ABQ5NU86_9ACTN</name>
<evidence type="ECO:0000313" key="2">
    <source>
        <dbReference type="EMBL" id="GLF93740.1"/>
    </source>
</evidence>
<evidence type="ECO:0008006" key="4">
    <source>
        <dbReference type="Google" id="ProtNLM"/>
    </source>
</evidence>
<feature type="region of interest" description="Disordered" evidence="1">
    <location>
        <begin position="1"/>
        <end position="135"/>
    </location>
</feature>
<accession>A0ABQ5NU86</accession>
<evidence type="ECO:0000256" key="1">
    <source>
        <dbReference type="SAM" id="MobiDB-lite"/>
    </source>
</evidence>
<feature type="compositionally biased region" description="Basic and acidic residues" evidence="1">
    <location>
        <begin position="22"/>
        <end position="31"/>
    </location>
</feature>
<feature type="compositionally biased region" description="Gly residues" evidence="1">
    <location>
        <begin position="85"/>
        <end position="94"/>
    </location>
</feature>
<reference evidence="2 3" key="1">
    <citation type="submission" date="2022-10" db="EMBL/GenBank/DDBJ databases">
        <title>Draft genome sequence of Streptomyces sp. YSPA8.</title>
        <authorList>
            <person name="Moriuchi R."/>
            <person name="Dohra H."/>
            <person name="Yamamura H."/>
            <person name="Kodani S."/>
        </authorList>
    </citation>
    <scope>NUCLEOTIDE SEQUENCE [LARGE SCALE GENOMIC DNA]</scope>
    <source>
        <strain evidence="2 3">YSPA8</strain>
    </source>
</reference>
<organism evidence="2 3">
    <name type="scientific">Streptomyces yaizuensis</name>
    <dbReference type="NCBI Taxonomy" id="2989713"/>
    <lineage>
        <taxon>Bacteria</taxon>
        <taxon>Bacillati</taxon>
        <taxon>Actinomycetota</taxon>
        <taxon>Actinomycetes</taxon>
        <taxon>Kitasatosporales</taxon>
        <taxon>Streptomycetaceae</taxon>
        <taxon>Streptomyces</taxon>
    </lineage>
</organism>
<dbReference type="Proteomes" id="UP001291653">
    <property type="component" value="Unassembled WGS sequence"/>
</dbReference>
<gene>
    <name evidence="2" type="ORF">SYYSPA8_05605</name>
</gene>
<dbReference type="EMBL" id="BSBI01000002">
    <property type="protein sequence ID" value="GLF93740.1"/>
    <property type="molecule type" value="Genomic_DNA"/>
</dbReference>
<proteinExistence type="predicted"/>
<evidence type="ECO:0000313" key="3">
    <source>
        <dbReference type="Proteomes" id="UP001291653"/>
    </source>
</evidence>